<dbReference type="Proteomes" id="UP000078435">
    <property type="component" value="Unassembled WGS sequence"/>
</dbReference>
<dbReference type="AlphaFoldDB" id="A0A175VEP7"/>
<name>A0A175VEP7_AEREN</name>
<dbReference type="NCBIfam" id="NF038232">
    <property type="entry name" value="STM3845_fam"/>
    <property type="match status" value="1"/>
</dbReference>
<dbReference type="EMBL" id="JMGO02000012">
    <property type="protein sequence ID" value="KXU79073.1"/>
    <property type="molecule type" value="Genomic_DNA"/>
</dbReference>
<sequence length="322" mass="37426">MVVDFENVLYNQFQRLDYRKFKVNLDKKHIFVCGGLIDAKMVIPPSFRHRFIAHLETHDENISRTIVLAESFKDYFKENTFNDLLVFEDEIANIASIVMIFLESPGSLVELGMFCSKPNYYKKLLIVAPQEHTEAEDSFIYLGPLVHIKRKEESSVSIYPWPDDTQQVYNKAYLDDLLELVKEKLHSAPKQVVFQPDNSGHIALLIYEVIRLSYPILIGEILMAMIALDIDIEESDVKRHIYILSKLGMIGHNFYSSYTYYYPLLKELKTINFGRDKDNKVCDSQSIQMSINQSYIMAETLQARKRKTAKTQINKKIEEASK</sequence>
<dbReference type="InterPro" id="IPR049725">
    <property type="entry name" value="STM3845-like"/>
</dbReference>
<evidence type="ECO:0000313" key="1">
    <source>
        <dbReference type="EMBL" id="KXU79073.1"/>
    </source>
</evidence>
<comment type="caution">
    <text evidence="1">The sequence shown here is derived from an EMBL/GenBank/DDBJ whole genome shotgun (WGS) entry which is preliminary data.</text>
</comment>
<evidence type="ECO:0000313" key="2">
    <source>
        <dbReference type="Proteomes" id="UP000078435"/>
    </source>
</evidence>
<reference evidence="1 2" key="1">
    <citation type="submission" date="2016-02" db="EMBL/GenBank/DDBJ databases">
        <title>Draft genome sequence of Aeromonas trota strain 1999lcr isolated from cerebrospinal fluid (CSF).</title>
        <authorList>
            <person name="Dallagassa C.B."/>
            <person name="Prediger K.C."/>
            <person name="Weiss V.A."/>
            <person name="Assis F.E."/>
            <person name="Baura V."/>
            <person name="Cruz L.M."/>
            <person name="Souza E.M."/>
            <person name="Pedrosa F.O."/>
            <person name="Fadel-Picheth C.M."/>
        </authorList>
    </citation>
    <scope>NUCLEOTIDE SEQUENCE [LARGE SCALE GENOMIC DNA]</scope>
    <source>
        <strain evidence="1 2">1999lcr</strain>
    </source>
</reference>
<accession>A0A175VEP7</accession>
<dbReference type="OrthoDB" id="9157388at2"/>
<proteinExistence type="predicted"/>
<dbReference type="RefSeq" id="WP_061477007.1">
    <property type="nucleotide sequence ID" value="NZ_JMGO02000012.1"/>
</dbReference>
<organism evidence="1 2">
    <name type="scientific">Aeromonas enteropelogenes</name>
    <name type="common">Aeromonas trota</name>
    <dbReference type="NCBI Taxonomy" id="29489"/>
    <lineage>
        <taxon>Bacteria</taxon>
        <taxon>Pseudomonadati</taxon>
        <taxon>Pseudomonadota</taxon>
        <taxon>Gammaproteobacteria</taxon>
        <taxon>Aeromonadales</taxon>
        <taxon>Aeromonadaceae</taxon>
        <taxon>Aeromonas</taxon>
    </lineage>
</organism>
<gene>
    <name evidence="1" type="ORF">LCR_00360</name>
</gene>
<protein>
    <submittedName>
        <fullName evidence="1">Uncharacterized protein</fullName>
    </submittedName>
</protein>